<evidence type="ECO:0000313" key="8">
    <source>
        <dbReference type="EMBL" id="RYO36600.1"/>
    </source>
</evidence>
<dbReference type="Proteomes" id="UP000293823">
    <property type="component" value="Unassembled WGS sequence"/>
</dbReference>
<evidence type="ECO:0000256" key="3">
    <source>
        <dbReference type="ARBA" id="ARBA00022692"/>
    </source>
</evidence>
<organism evidence="8 9">
    <name type="scientific">Alternaria arborescens</name>
    <dbReference type="NCBI Taxonomy" id="156630"/>
    <lineage>
        <taxon>Eukaryota</taxon>
        <taxon>Fungi</taxon>
        <taxon>Dikarya</taxon>
        <taxon>Ascomycota</taxon>
        <taxon>Pezizomycotina</taxon>
        <taxon>Dothideomycetes</taxon>
        <taxon>Pleosporomycetidae</taxon>
        <taxon>Pleosporales</taxon>
        <taxon>Pleosporineae</taxon>
        <taxon>Pleosporaceae</taxon>
        <taxon>Alternaria</taxon>
        <taxon>Alternaria sect. Alternaria</taxon>
    </lineage>
</organism>
<comment type="similarity">
    <text evidence="2">Belongs to the major facilitator superfamily. TCR/Tet family.</text>
</comment>
<comment type="caution">
    <text evidence="8">The sequence shown here is derived from an EMBL/GenBank/DDBJ whole genome shotgun (WGS) entry which is preliminary data.</text>
</comment>
<feature type="transmembrane region" description="Helical" evidence="6">
    <location>
        <begin position="217"/>
        <end position="239"/>
    </location>
</feature>
<dbReference type="PROSITE" id="PS50850">
    <property type="entry name" value="MFS"/>
    <property type="match status" value="1"/>
</dbReference>
<dbReference type="Gene3D" id="1.20.1250.20">
    <property type="entry name" value="MFS general substrate transporter like domains"/>
    <property type="match status" value="1"/>
</dbReference>
<dbReference type="InterPro" id="IPR036259">
    <property type="entry name" value="MFS_trans_sf"/>
</dbReference>
<keyword evidence="5 6" id="KW-0472">Membrane</keyword>
<feature type="transmembrane region" description="Helical" evidence="6">
    <location>
        <begin position="421"/>
        <end position="444"/>
    </location>
</feature>
<dbReference type="AlphaFoldDB" id="A0A4V1WYQ0"/>
<feature type="transmembrane region" description="Helical" evidence="6">
    <location>
        <begin position="503"/>
        <end position="520"/>
    </location>
</feature>
<dbReference type="SUPFAM" id="SSF103473">
    <property type="entry name" value="MFS general substrate transporter"/>
    <property type="match status" value="1"/>
</dbReference>
<protein>
    <recommendedName>
        <fullName evidence="7">Major facilitator superfamily (MFS) profile domain-containing protein</fullName>
    </recommendedName>
</protein>
<feature type="transmembrane region" description="Helical" evidence="6">
    <location>
        <begin position="154"/>
        <end position="176"/>
    </location>
</feature>
<evidence type="ECO:0000256" key="5">
    <source>
        <dbReference type="ARBA" id="ARBA00023136"/>
    </source>
</evidence>
<dbReference type="PRINTS" id="PR01036">
    <property type="entry name" value="TCRTETB"/>
</dbReference>
<keyword evidence="9" id="KW-1185">Reference proteome</keyword>
<feature type="transmembrane region" description="Helical" evidence="6">
    <location>
        <begin position="291"/>
        <end position="318"/>
    </location>
</feature>
<feature type="transmembrane region" description="Helical" evidence="6">
    <location>
        <begin position="126"/>
        <end position="147"/>
    </location>
</feature>
<name>A0A4V1WYQ0_9PLEO</name>
<feature type="transmembrane region" description="Helical" evidence="6">
    <location>
        <begin position="363"/>
        <end position="380"/>
    </location>
</feature>
<dbReference type="EMBL" id="PEJP01000069">
    <property type="protein sequence ID" value="RYO36600.1"/>
    <property type="molecule type" value="Genomic_DNA"/>
</dbReference>
<feature type="transmembrane region" description="Helical" evidence="6">
    <location>
        <begin position="28"/>
        <end position="53"/>
    </location>
</feature>
<reference evidence="9" key="1">
    <citation type="journal article" date="2019" name="bioRxiv">
        <title>Genomics, evolutionary history and diagnostics of the Alternaria alternata species group including apple and Asian pear pathotypes.</title>
        <authorList>
            <person name="Armitage A.D."/>
            <person name="Cockerton H.M."/>
            <person name="Sreenivasaprasad S."/>
            <person name="Woodhall J.W."/>
            <person name="Lane C.R."/>
            <person name="Harrison R.J."/>
            <person name="Clarkson J.P."/>
        </authorList>
    </citation>
    <scope>NUCLEOTIDE SEQUENCE [LARGE SCALE GENOMIC DNA]</scope>
    <source>
        <strain evidence="9">RGR 97.0016</strain>
    </source>
</reference>
<dbReference type="Gene3D" id="1.20.1720.10">
    <property type="entry name" value="Multidrug resistance protein D"/>
    <property type="match status" value="1"/>
</dbReference>
<keyword evidence="3 6" id="KW-0812">Transmembrane</keyword>
<dbReference type="Pfam" id="PF07690">
    <property type="entry name" value="MFS_1"/>
    <property type="match status" value="1"/>
</dbReference>
<feature type="transmembrane region" description="Helical" evidence="6">
    <location>
        <begin position="97"/>
        <end position="114"/>
    </location>
</feature>
<evidence type="ECO:0000259" key="7">
    <source>
        <dbReference type="PROSITE" id="PS50850"/>
    </source>
</evidence>
<feature type="domain" description="Major facilitator superfamily (MFS) profile" evidence="7">
    <location>
        <begin position="31"/>
        <end position="525"/>
    </location>
</feature>
<dbReference type="InterPro" id="IPR020846">
    <property type="entry name" value="MFS_dom"/>
</dbReference>
<evidence type="ECO:0000256" key="4">
    <source>
        <dbReference type="ARBA" id="ARBA00022989"/>
    </source>
</evidence>
<dbReference type="GO" id="GO:0005886">
    <property type="term" value="C:plasma membrane"/>
    <property type="evidence" value="ECO:0007669"/>
    <property type="project" value="TreeGrafter"/>
</dbReference>
<evidence type="ECO:0000256" key="2">
    <source>
        <dbReference type="ARBA" id="ARBA00007520"/>
    </source>
</evidence>
<dbReference type="PANTHER" id="PTHR23501:SF102">
    <property type="entry name" value="DRUG TRANSPORTER, PUTATIVE (AFU_ORTHOLOGUE AFUA_3G08530)-RELATED"/>
    <property type="match status" value="1"/>
</dbReference>
<dbReference type="GO" id="GO:0022857">
    <property type="term" value="F:transmembrane transporter activity"/>
    <property type="evidence" value="ECO:0007669"/>
    <property type="project" value="InterPro"/>
</dbReference>
<feature type="transmembrane region" description="Helical" evidence="6">
    <location>
        <begin position="182"/>
        <end position="205"/>
    </location>
</feature>
<evidence type="ECO:0000256" key="1">
    <source>
        <dbReference type="ARBA" id="ARBA00004141"/>
    </source>
</evidence>
<dbReference type="OrthoDB" id="10021397at2759"/>
<feature type="transmembrane region" description="Helical" evidence="6">
    <location>
        <begin position="251"/>
        <end position="270"/>
    </location>
</feature>
<sequence length="553" mass="59204">MKFLSSWPKSNARGEVRSKEQIRPTHHVLAAFVALCLSIFLVALDTVLIPTALPTISRSFRISDSVYAWTGSSYLLANASSVPFWSKLSDIFGRKPVILAANAVFLGGSILCAVSKSSSMLISGRVVQGLGGGGVVVLVHVCVSDLFTIRDRSFYMGTVGAVWALASALGPVLGGVFAQRLHWTWCFYINIPIVSLAIVVLYLTLHLHNPRVPLMAGLAAMDWLGTITIVTATVSLLVGLQVGGVTSYSNAGVLTCLVFGPIAYIAFPFSQHWVAQHGGSPIMPLRIFKDISNLCALAVCACDTLVFTSVAYFLPLYFQVVLGRSSSTTGVYMLAIAIPLAMISFVSGHVIEKTGRFLEPLQMGLLIMTLGVGLLISLSTSPDLEIIIVVLIVIGLGFGPNFGAPLIALQTRIRESDIASGTAAFGFVRTISGAIGLVIGQVVFQLLMAPYSKEIIDSGITKDIALKFTGGEAMSQSVIITELTESQTHIVRHGFTRALRGMWIFYTIVGAVGLLVSFGIKRTKLHQDSITELDKMECAPSDDASDINTRARG</sequence>
<comment type="subcellular location">
    <subcellularLocation>
        <location evidence="1">Membrane</location>
        <topology evidence="1">Multi-pass membrane protein</topology>
    </subcellularLocation>
</comment>
<proteinExistence type="inferred from homology"/>
<accession>A0A4V1WYQ0</accession>
<evidence type="ECO:0000313" key="9">
    <source>
        <dbReference type="Proteomes" id="UP000293823"/>
    </source>
</evidence>
<keyword evidence="4 6" id="KW-1133">Transmembrane helix</keyword>
<feature type="transmembrane region" description="Helical" evidence="6">
    <location>
        <begin position="330"/>
        <end position="351"/>
    </location>
</feature>
<evidence type="ECO:0000256" key="6">
    <source>
        <dbReference type="SAM" id="Phobius"/>
    </source>
</evidence>
<dbReference type="PANTHER" id="PTHR23501">
    <property type="entry name" value="MAJOR FACILITATOR SUPERFAMILY"/>
    <property type="match status" value="1"/>
</dbReference>
<gene>
    <name evidence="8" type="ORF">AA0113_g11434</name>
</gene>
<feature type="transmembrane region" description="Helical" evidence="6">
    <location>
        <begin position="386"/>
        <end position="409"/>
    </location>
</feature>
<dbReference type="InterPro" id="IPR011701">
    <property type="entry name" value="MFS"/>
</dbReference>